<accession>A0A0C9Y6T4</accession>
<evidence type="ECO:0000313" key="2">
    <source>
        <dbReference type="EMBL" id="KIK09719.1"/>
    </source>
</evidence>
<proteinExistence type="predicted"/>
<gene>
    <name evidence="2" type="ORF">K443DRAFT_298715</name>
</gene>
<dbReference type="Proteomes" id="UP000054477">
    <property type="component" value="Unassembled WGS sequence"/>
</dbReference>
<organism evidence="2 3">
    <name type="scientific">Laccaria amethystina LaAM-08-1</name>
    <dbReference type="NCBI Taxonomy" id="1095629"/>
    <lineage>
        <taxon>Eukaryota</taxon>
        <taxon>Fungi</taxon>
        <taxon>Dikarya</taxon>
        <taxon>Basidiomycota</taxon>
        <taxon>Agaricomycotina</taxon>
        <taxon>Agaricomycetes</taxon>
        <taxon>Agaricomycetidae</taxon>
        <taxon>Agaricales</taxon>
        <taxon>Agaricineae</taxon>
        <taxon>Hydnangiaceae</taxon>
        <taxon>Laccaria</taxon>
    </lineage>
</organism>
<reference evidence="3" key="2">
    <citation type="submission" date="2015-01" db="EMBL/GenBank/DDBJ databases">
        <title>Evolutionary Origins and Diversification of the Mycorrhizal Mutualists.</title>
        <authorList>
            <consortium name="DOE Joint Genome Institute"/>
            <consortium name="Mycorrhizal Genomics Consortium"/>
            <person name="Kohler A."/>
            <person name="Kuo A."/>
            <person name="Nagy L.G."/>
            <person name="Floudas D."/>
            <person name="Copeland A."/>
            <person name="Barry K.W."/>
            <person name="Cichocki N."/>
            <person name="Veneault-Fourrey C."/>
            <person name="LaButti K."/>
            <person name="Lindquist E.A."/>
            <person name="Lipzen A."/>
            <person name="Lundell T."/>
            <person name="Morin E."/>
            <person name="Murat C."/>
            <person name="Riley R."/>
            <person name="Ohm R."/>
            <person name="Sun H."/>
            <person name="Tunlid A."/>
            <person name="Henrissat B."/>
            <person name="Grigoriev I.V."/>
            <person name="Hibbett D.S."/>
            <person name="Martin F."/>
        </authorList>
    </citation>
    <scope>NUCLEOTIDE SEQUENCE [LARGE SCALE GENOMIC DNA]</scope>
    <source>
        <strain evidence="3">LaAM-08-1</strain>
    </source>
</reference>
<reference evidence="2 3" key="1">
    <citation type="submission" date="2014-04" db="EMBL/GenBank/DDBJ databases">
        <authorList>
            <consortium name="DOE Joint Genome Institute"/>
            <person name="Kuo A."/>
            <person name="Kohler A."/>
            <person name="Nagy L.G."/>
            <person name="Floudas D."/>
            <person name="Copeland A."/>
            <person name="Barry K.W."/>
            <person name="Cichocki N."/>
            <person name="Veneault-Fourrey C."/>
            <person name="LaButti K."/>
            <person name="Lindquist E.A."/>
            <person name="Lipzen A."/>
            <person name="Lundell T."/>
            <person name="Morin E."/>
            <person name="Murat C."/>
            <person name="Sun H."/>
            <person name="Tunlid A."/>
            <person name="Henrissat B."/>
            <person name="Grigoriev I.V."/>
            <person name="Hibbett D.S."/>
            <person name="Martin F."/>
            <person name="Nordberg H.P."/>
            <person name="Cantor M.N."/>
            <person name="Hua S.X."/>
        </authorList>
    </citation>
    <scope>NUCLEOTIDE SEQUENCE [LARGE SCALE GENOMIC DNA]</scope>
    <source>
        <strain evidence="2 3">LaAM-08-1</strain>
    </source>
</reference>
<feature type="region of interest" description="Disordered" evidence="1">
    <location>
        <begin position="51"/>
        <end position="84"/>
    </location>
</feature>
<dbReference type="HOGENOM" id="CLU_2527796_0_0_1"/>
<name>A0A0C9Y6T4_9AGAR</name>
<protein>
    <submittedName>
        <fullName evidence="2">Uncharacterized protein</fullName>
    </submittedName>
</protein>
<keyword evidence="3" id="KW-1185">Reference proteome</keyword>
<feature type="compositionally biased region" description="Polar residues" evidence="1">
    <location>
        <begin position="66"/>
        <end position="84"/>
    </location>
</feature>
<sequence length="84" mass="8958">MIGHASARSILLSDILPSILKKLLDSFMSRSLGFIQRLCHELLVNHSTAAADSELRPSMPEPRNSGLDTSPALTVSTSLSSLPG</sequence>
<dbReference type="EMBL" id="KN838537">
    <property type="protein sequence ID" value="KIK09719.1"/>
    <property type="molecule type" value="Genomic_DNA"/>
</dbReference>
<dbReference type="AlphaFoldDB" id="A0A0C9Y6T4"/>
<evidence type="ECO:0000313" key="3">
    <source>
        <dbReference type="Proteomes" id="UP000054477"/>
    </source>
</evidence>
<evidence type="ECO:0000256" key="1">
    <source>
        <dbReference type="SAM" id="MobiDB-lite"/>
    </source>
</evidence>